<dbReference type="Proteomes" id="UP001500729">
    <property type="component" value="Unassembled WGS sequence"/>
</dbReference>
<protein>
    <submittedName>
        <fullName evidence="2">Uncharacterized protein</fullName>
    </submittedName>
</protein>
<dbReference type="EMBL" id="BAAAGS010000066">
    <property type="protein sequence ID" value="GAA0555406.1"/>
    <property type="molecule type" value="Genomic_DNA"/>
</dbReference>
<accession>A0ABN1DYW7</accession>
<sequence>MLDCSGTGAKHVRTSTDSGKARIGARDVDRSVLVGDPDVSLPVRALVPAVRDTLGIEPQVISSAGHLVIGEQPARRASARLG</sequence>
<proteinExistence type="predicted"/>
<name>A0ABN1DYW7_SACER</name>
<evidence type="ECO:0000256" key="1">
    <source>
        <dbReference type="SAM" id="MobiDB-lite"/>
    </source>
</evidence>
<organism evidence="2 3">
    <name type="scientific">Saccharopolyspora erythraea</name>
    <name type="common">Streptomyces erythraeus</name>
    <dbReference type="NCBI Taxonomy" id="1836"/>
    <lineage>
        <taxon>Bacteria</taxon>
        <taxon>Bacillati</taxon>
        <taxon>Actinomycetota</taxon>
        <taxon>Actinomycetes</taxon>
        <taxon>Pseudonocardiales</taxon>
        <taxon>Pseudonocardiaceae</taxon>
        <taxon>Saccharopolyspora</taxon>
    </lineage>
</organism>
<reference evidence="2 3" key="1">
    <citation type="journal article" date="2019" name="Int. J. Syst. Evol. Microbiol.">
        <title>The Global Catalogue of Microorganisms (GCM) 10K type strain sequencing project: providing services to taxonomists for standard genome sequencing and annotation.</title>
        <authorList>
            <consortium name="The Broad Institute Genomics Platform"/>
            <consortium name="The Broad Institute Genome Sequencing Center for Infectious Disease"/>
            <person name="Wu L."/>
            <person name="Ma J."/>
        </authorList>
    </citation>
    <scope>NUCLEOTIDE SEQUENCE [LARGE SCALE GENOMIC DNA]</scope>
    <source>
        <strain evidence="2 3">JCM 10303</strain>
    </source>
</reference>
<keyword evidence="3" id="KW-1185">Reference proteome</keyword>
<comment type="caution">
    <text evidence="2">The sequence shown here is derived from an EMBL/GenBank/DDBJ whole genome shotgun (WGS) entry which is preliminary data.</text>
</comment>
<gene>
    <name evidence="2" type="ORF">GCM10009533_61610</name>
</gene>
<evidence type="ECO:0000313" key="3">
    <source>
        <dbReference type="Proteomes" id="UP001500729"/>
    </source>
</evidence>
<evidence type="ECO:0000313" key="2">
    <source>
        <dbReference type="EMBL" id="GAA0555406.1"/>
    </source>
</evidence>
<feature type="region of interest" description="Disordered" evidence="1">
    <location>
        <begin position="1"/>
        <end position="22"/>
    </location>
</feature>